<dbReference type="PANTHER" id="PTHR22594">
    <property type="entry name" value="ASPARTYL/LYSYL-TRNA SYNTHETASE"/>
    <property type="match status" value="1"/>
</dbReference>
<dbReference type="InterPro" id="IPR004524">
    <property type="entry name" value="Asp-tRNA-ligase_1"/>
</dbReference>
<dbReference type="InterPro" id="IPR006195">
    <property type="entry name" value="aa-tRNA-synth_II"/>
</dbReference>
<feature type="binding site" evidence="7">
    <location>
        <begin position="223"/>
        <end position="225"/>
    </location>
    <ligand>
        <name>ATP</name>
        <dbReference type="ChEBI" id="CHEBI:30616"/>
    </ligand>
</feature>
<keyword evidence="5 7" id="KW-0648">Protein biosynthesis</keyword>
<dbReference type="PANTHER" id="PTHR22594:SF5">
    <property type="entry name" value="ASPARTATE--TRNA LIGASE, MITOCHONDRIAL"/>
    <property type="match status" value="1"/>
</dbReference>
<protein>
    <recommendedName>
        <fullName evidence="7">Aspartate--tRNA(Asp/Asn) ligase</fullName>
        <ecNumber evidence="7">6.1.1.23</ecNumber>
    </recommendedName>
    <alternativeName>
        <fullName evidence="7">Aspartyl-tRNA synthetase</fullName>
        <shortName evidence="7">AspRS</shortName>
    </alternativeName>
    <alternativeName>
        <fullName evidence="7">Non-discriminating aspartyl-tRNA synthetase</fullName>
        <shortName evidence="7">ND-AspRS</shortName>
    </alternativeName>
</protein>
<organism evidence="9 10">
    <name type="scientific">Cyanobium usitatum str. Tous</name>
    <dbReference type="NCBI Taxonomy" id="2116684"/>
    <lineage>
        <taxon>Bacteria</taxon>
        <taxon>Bacillati</taxon>
        <taxon>Cyanobacteriota</taxon>
        <taxon>Cyanophyceae</taxon>
        <taxon>Synechococcales</taxon>
        <taxon>Prochlorococcaceae</taxon>
        <taxon>Cyanobium</taxon>
    </lineage>
</organism>
<dbReference type="NCBIfam" id="TIGR00459">
    <property type="entry name" value="aspS_bact"/>
    <property type="match status" value="1"/>
</dbReference>
<feature type="domain" description="Aminoacyl-transfer RNA synthetases class-II family profile" evidence="8">
    <location>
        <begin position="144"/>
        <end position="572"/>
    </location>
</feature>
<dbReference type="EMBL" id="PXXO01000006">
    <property type="protein sequence ID" value="PSJ05718.1"/>
    <property type="molecule type" value="Genomic_DNA"/>
</dbReference>
<dbReference type="EC" id="6.1.1.23" evidence="7"/>
<feature type="region of interest" description="Aspartate" evidence="7">
    <location>
        <begin position="201"/>
        <end position="204"/>
    </location>
</feature>
<dbReference type="InterPro" id="IPR004365">
    <property type="entry name" value="NA-bd_OB_tRNA"/>
</dbReference>
<dbReference type="InterPro" id="IPR029351">
    <property type="entry name" value="GAD_dom"/>
</dbReference>
<dbReference type="GO" id="GO:0005737">
    <property type="term" value="C:cytoplasm"/>
    <property type="evidence" value="ECO:0007669"/>
    <property type="project" value="UniProtKB-SubCell"/>
</dbReference>
<feature type="binding site" evidence="7">
    <location>
        <position position="461"/>
    </location>
    <ligand>
        <name>L-aspartate</name>
        <dbReference type="ChEBI" id="CHEBI:29991"/>
    </ligand>
</feature>
<dbReference type="NCBIfam" id="NF001750">
    <property type="entry name" value="PRK00476.1"/>
    <property type="match status" value="1"/>
</dbReference>
<evidence type="ECO:0000256" key="5">
    <source>
        <dbReference type="ARBA" id="ARBA00022917"/>
    </source>
</evidence>
<dbReference type="CDD" id="cd00777">
    <property type="entry name" value="AspRS_core"/>
    <property type="match status" value="1"/>
</dbReference>
<dbReference type="PRINTS" id="PR01042">
    <property type="entry name" value="TRNASYNTHASP"/>
</dbReference>
<dbReference type="SUPFAM" id="SSF50249">
    <property type="entry name" value="Nucleic acid-binding proteins"/>
    <property type="match status" value="1"/>
</dbReference>
<comment type="function">
    <text evidence="7">Aspartyl-tRNA synthetase with relaxed tRNA specificity since it is able to aspartylate not only its cognate tRNA(Asp) but also tRNA(Asn). Reaction proceeds in two steps: L-aspartate is first activated by ATP to form Asp-AMP and then transferred to the acceptor end of tRNA(Asp/Asn).</text>
</comment>
<dbReference type="OrthoDB" id="9802326at2"/>
<dbReference type="InterPro" id="IPR004115">
    <property type="entry name" value="GAD-like_sf"/>
</dbReference>
<dbReference type="InterPro" id="IPR045864">
    <property type="entry name" value="aa-tRNA-synth_II/BPL/LPL"/>
</dbReference>
<feature type="binding site" evidence="7">
    <location>
        <begin position="551"/>
        <end position="554"/>
    </location>
    <ligand>
        <name>ATP</name>
        <dbReference type="ChEBI" id="CHEBI:30616"/>
    </ligand>
</feature>
<reference evidence="9 10" key="1">
    <citation type="journal article" date="2018" name="Environ. Microbiol.">
        <title>Ecological and genomic features of two widespread freshwater picocyanobacteria.</title>
        <authorList>
            <person name="Cabello-Yeves P.J."/>
            <person name="Picazo A."/>
            <person name="Camacho A."/>
            <person name="Callieri C."/>
            <person name="Rosselli R."/>
            <person name="Roda-Garcia J.J."/>
            <person name="Coutinho F.H."/>
            <person name="Rodriguez-Valera F."/>
        </authorList>
    </citation>
    <scope>NUCLEOTIDE SEQUENCE [LARGE SCALE GENOMIC DNA]</scope>
    <source>
        <strain evidence="9 10">Tous</strain>
    </source>
</reference>
<keyword evidence="3 7" id="KW-0547">Nucleotide-binding</keyword>
<keyword evidence="6 7" id="KW-0030">Aminoacyl-tRNA synthetase</keyword>
<feature type="binding site" evidence="7">
    <location>
        <position position="506"/>
    </location>
    <ligand>
        <name>L-aspartate</name>
        <dbReference type="ChEBI" id="CHEBI:29991"/>
    </ligand>
</feature>
<feature type="binding site" evidence="7">
    <location>
        <position position="223"/>
    </location>
    <ligand>
        <name>L-aspartate</name>
        <dbReference type="ChEBI" id="CHEBI:29991"/>
    </ligand>
</feature>
<comment type="catalytic activity">
    <reaction evidence="7">
        <text>tRNA(Asx) + L-aspartate + ATP = L-aspartyl-tRNA(Asx) + AMP + diphosphate</text>
        <dbReference type="Rhea" id="RHEA:18349"/>
        <dbReference type="Rhea" id="RHEA-COMP:9710"/>
        <dbReference type="Rhea" id="RHEA-COMP:9711"/>
        <dbReference type="ChEBI" id="CHEBI:29991"/>
        <dbReference type="ChEBI" id="CHEBI:30616"/>
        <dbReference type="ChEBI" id="CHEBI:33019"/>
        <dbReference type="ChEBI" id="CHEBI:78442"/>
        <dbReference type="ChEBI" id="CHEBI:78516"/>
        <dbReference type="ChEBI" id="CHEBI:456215"/>
        <dbReference type="EC" id="6.1.1.23"/>
    </reaction>
</comment>
<evidence type="ECO:0000259" key="8">
    <source>
        <dbReference type="PROSITE" id="PS50862"/>
    </source>
</evidence>
<dbReference type="InterPro" id="IPR047090">
    <property type="entry name" value="AspRS_core"/>
</dbReference>
<dbReference type="InterPro" id="IPR047089">
    <property type="entry name" value="Asp-tRNA-ligase_1_N"/>
</dbReference>
<evidence type="ECO:0000256" key="6">
    <source>
        <dbReference type="ARBA" id="ARBA00023146"/>
    </source>
</evidence>
<keyword evidence="7" id="KW-0963">Cytoplasm</keyword>
<dbReference type="Pfam" id="PF01336">
    <property type="entry name" value="tRNA_anti-codon"/>
    <property type="match status" value="1"/>
</dbReference>
<dbReference type="Gene3D" id="3.30.930.10">
    <property type="entry name" value="Bira Bifunctional Protein, Domain 2"/>
    <property type="match status" value="1"/>
</dbReference>
<proteinExistence type="inferred from homology"/>
<comment type="caution">
    <text evidence="7">Lacks conserved residue(s) required for the propagation of feature annotation.</text>
</comment>
<evidence type="ECO:0000256" key="1">
    <source>
        <dbReference type="ARBA" id="ARBA00006303"/>
    </source>
</evidence>
<dbReference type="PROSITE" id="PS50862">
    <property type="entry name" value="AA_TRNA_LIGASE_II"/>
    <property type="match status" value="1"/>
</dbReference>
<dbReference type="Pfam" id="PF00152">
    <property type="entry name" value="tRNA-synt_2"/>
    <property type="match status" value="1"/>
</dbReference>
<dbReference type="Pfam" id="PF02938">
    <property type="entry name" value="GAD"/>
    <property type="match status" value="1"/>
</dbReference>
<dbReference type="Gene3D" id="2.40.50.140">
    <property type="entry name" value="Nucleic acid-binding proteins"/>
    <property type="match status" value="1"/>
</dbReference>
<evidence type="ECO:0000256" key="7">
    <source>
        <dbReference type="HAMAP-Rule" id="MF_00044"/>
    </source>
</evidence>
<evidence type="ECO:0000256" key="4">
    <source>
        <dbReference type="ARBA" id="ARBA00022840"/>
    </source>
</evidence>
<dbReference type="GO" id="GO:0006422">
    <property type="term" value="P:aspartyl-tRNA aminoacylation"/>
    <property type="evidence" value="ECO:0007669"/>
    <property type="project" value="UniProtKB-UniRule"/>
</dbReference>
<feature type="binding site" evidence="7">
    <location>
        <position position="499"/>
    </location>
    <ligand>
        <name>ATP</name>
        <dbReference type="ChEBI" id="CHEBI:30616"/>
    </ligand>
</feature>
<dbReference type="InterPro" id="IPR002312">
    <property type="entry name" value="Asp/Asn-tRNA-synth_IIb"/>
</dbReference>
<keyword evidence="4 7" id="KW-0067">ATP-binding</keyword>
<keyword evidence="10" id="KW-1185">Reference proteome</keyword>
<name>A0A2P7MX16_9CYAN</name>
<evidence type="ECO:0000256" key="3">
    <source>
        <dbReference type="ARBA" id="ARBA00022741"/>
    </source>
</evidence>
<dbReference type="Gene3D" id="3.30.1360.30">
    <property type="entry name" value="GAD-like domain"/>
    <property type="match status" value="1"/>
</dbReference>
<comment type="subcellular location">
    <subcellularLocation>
        <location evidence="7">Cytoplasm</location>
    </subcellularLocation>
</comment>
<dbReference type="InterPro" id="IPR012340">
    <property type="entry name" value="NA-bd_OB-fold"/>
</dbReference>
<dbReference type="GO" id="GO:0004815">
    <property type="term" value="F:aspartate-tRNA ligase activity"/>
    <property type="evidence" value="ECO:0007669"/>
    <property type="project" value="UniProtKB-UniRule"/>
</dbReference>
<accession>A0A2P7MX16</accession>
<dbReference type="SUPFAM" id="SSF55261">
    <property type="entry name" value="GAD domain-like"/>
    <property type="match status" value="1"/>
</dbReference>
<dbReference type="GO" id="GO:0050560">
    <property type="term" value="F:aspartate-tRNA(Asn) ligase activity"/>
    <property type="evidence" value="ECO:0007669"/>
    <property type="project" value="UniProtKB-EC"/>
</dbReference>
<feature type="binding site" evidence="7">
    <location>
        <position position="177"/>
    </location>
    <ligand>
        <name>L-aspartate</name>
        <dbReference type="ChEBI" id="CHEBI:29991"/>
    </ligand>
</feature>
<dbReference type="SUPFAM" id="SSF55681">
    <property type="entry name" value="Class II aaRS and biotin synthetases"/>
    <property type="match status" value="1"/>
</dbReference>
<evidence type="ECO:0000313" key="9">
    <source>
        <dbReference type="EMBL" id="PSJ05718.1"/>
    </source>
</evidence>
<comment type="caution">
    <text evidence="9">The sequence shown here is derived from an EMBL/GenBank/DDBJ whole genome shotgun (WGS) entry which is preliminary data.</text>
</comment>
<dbReference type="InterPro" id="IPR004364">
    <property type="entry name" value="Aa-tRNA-synt_II"/>
</dbReference>
<comment type="subunit">
    <text evidence="7">Homodimer.</text>
</comment>
<keyword evidence="2 7" id="KW-0436">Ligase</keyword>
<dbReference type="Proteomes" id="UP000243002">
    <property type="component" value="Unassembled WGS sequence"/>
</dbReference>
<comment type="similarity">
    <text evidence="1 7">Belongs to the class-II aminoacyl-tRNA synthetase family. Type 1 subfamily.</text>
</comment>
<evidence type="ECO:0000313" key="10">
    <source>
        <dbReference type="Proteomes" id="UP000243002"/>
    </source>
</evidence>
<dbReference type="CDD" id="cd04317">
    <property type="entry name" value="EcAspRS_like_N"/>
    <property type="match status" value="1"/>
</dbReference>
<dbReference type="GO" id="GO:0005524">
    <property type="term" value="F:ATP binding"/>
    <property type="evidence" value="ECO:0007669"/>
    <property type="project" value="UniProtKB-UniRule"/>
</dbReference>
<dbReference type="AlphaFoldDB" id="A0A2P7MX16"/>
<dbReference type="RefSeq" id="WP_106502652.1">
    <property type="nucleotide sequence ID" value="NZ_PXXO01000006.1"/>
</dbReference>
<gene>
    <name evidence="7" type="primary">aspS</name>
    <name evidence="9" type="ORF">C7K55_06695</name>
</gene>
<dbReference type="HAMAP" id="MF_00044">
    <property type="entry name" value="Asp_tRNA_synth_type1"/>
    <property type="match status" value="1"/>
</dbReference>
<feature type="site" description="Important for tRNA non-discrimination" evidence="7">
    <location>
        <position position="30"/>
    </location>
</feature>
<dbReference type="GO" id="GO:0003676">
    <property type="term" value="F:nucleic acid binding"/>
    <property type="evidence" value="ECO:0007669"/>
    <property type="project" value="InterPro"/>
</dbReference>
<sequence>MRSHGCGDLRHDASGQTVQLCGWVDRCRDHGGVIFVDLRDSSGSVQITVDPDNGAEMFAIAEHLRNETVIQVAGKVRERPADAINDRLATGRIEVLASAITVLNAVKGNLPFPVSVHDEENTREELRLRHRYLDLRRERMNSNLRLRHRTVQAMRRFLEDQGFIEVETPVLTRSTPEGARDYLVPSRVCGGEWFALPQSPQLFKQLLMVGGLERYYQVARCFRDEDLRADRQPEFTQLDIEMSFMDQEQILELNEALIASIWKAVKGVELPRPFPRLTWHEAMARYGTDRPDTRYGLELTDVSDLVAEMGFKVFSGAVAAGGSVKCIAVPGGNDAISNVRIKPGGDVFSEAQKAGAGGLAFIRVREDGEIDTIGAIKDNLTEDKKAELLARTGATPGTLLLFGAGDTATVNKALDRVRQFLARELGLVPADRDNDQWNFLWVVDFPMFEFNAGENRLEALHHPFCAPNSADLGTDPAAWANTLPTARAQAYDLVLNGLELGGGSLRIHDSALQRQVLQTIGLPLEEANQQFGFLMDALDMGAPPHGGLAYGVDRIVMLLAGEESIRDTIAFPKTQQARCLMTGAPGGVATKQLDELHVASTWSEEDES</sequence>
<evidence type="ECO:0000256" key="2">
    <source>
        <dbReference type="ARBA" id="ARBA00022598"/>
    </source>
</evidence>
<feature type="binding site" evidence="7">
    <location>
        <position position="232"/>
    </location>
    <ligand>
        <name>ATP</name>
        <dbReference type="ChEBI" id="CHEBI:30616"/>
    </ligand>
</feature>